<proteinExistence type="predicted"/>
<dbReference type="Proteomes" id="UP001597509">
    <property type="component" value="Unassembled WGS sequence"/>
</dbReference>
<protein>
    <recommendedName>
        <fullName evidence="3">YD repeat-containing protein</fullName>
    </recommendedName>
</protein>
<evidence type="ECO:0000313" key="1">
    <source>
        <dbReference type="EMBL" id="MFD2904451.1"/>
    </source>
</evidence>
<keyword evidence="2" id="KW-1185">Reference proteome</keyword>
<name>A0ABW5YW19_9SPHI</name>
<gene>
    <name evidence="1" type="ORF">ACFS6I_10980</name>
</gene>
<sequence length="1186" mass="135621">MKRINLIIFLFFYGIINAIGQYTVNTLNEYTTVNTKYTNFPVLQEDGVDLYSGRLKLSYNLLSSFAGDPLLKVFLSYSGGGVRVMEESGKVGLGWNIYNHPTISREIKGLSDIEAIDGLNNNGYLSTNINLPTYSGFFSDSLQNALSKNRFSLLTDLRNLGVSNWDTEPDIFTLNLGDKLVKFVLPQRRGKNILQAKLLNKEDKIRIAFDWSNKTFNVLDEKGNVYVFDVIDYALSVSNNNSGQNSSPKVAIDDFIRRSTFENPIMTSWHVSKITKPNLENILFTYKLTNSGETPTISQSVSINACIAGSSNHQINRFVSSYSAYLTERQIHQLDKIQFTLGSLEFHYSDRLDLPICGVYPYRTNFLFFHKYPDVKINDQKLDKVQLRDLSGKIIHQADFKYSYFNQNTTIPNYEREKSHYLRLKLDELKIGDEQFVFSYHKTDSLPSKLSNSIDYYGFNNGEKNIGRIPENNVDYYCTDDIYCPGNFCTKNIRFTNFNNIYSNNYGIRSPKLSSGLIGSLVEIENNKGQRTKVEYELNNIFYNKSDSINTGYDFDSKSLKEYVALYESTVVQTEVFQIDPASSYNPQIILERICGGDFNNPGGASNYYCTINYQDLQKVAFEVVNASTGVIAKTFYHSNIESTGITSLPKGSYFIRFRSLHEPWNVIYNPGAPDNNKIYYFATKVTIKESKVEMNGGWLNVNIGGLRVKSLDYYDKTIKQFGKKYDYNQFNSNRSSGKLSHPYINYKDDIVERKELPENDFCLALASLYKNVIFSSDPTIYIPNEQAIVGYTNVRESIVDNQSLHQGYIDHEFFNIKNEYAKTSSGSHNHLFPGNTSDPFQLCYNYFPIKSFFHINGKPKTEIIYDKQHKIVKQMNYSYENEEYNYSKVILDGGIVRGNSFEELDCKGYSVSHTTLTSYQPYVIYDMTNPLLKKVSKEFNSGTIQTEQSWSYRLPSYNLESQSLKGSDNNDQIFKYIYPGDPESMGMNYINMLLEKNIVSQPLVTTIYNAGKEISKSSFTYGLFHNKYLLPAVETHYSKGSTISNQFTFNYNALNGSIESFQKLTSPIMTYVWGYGGQYPIAEITNATYAEIEKVLTKATMDNLNSPQVTEAAVTAAIDKLRTAPSLSKAMITSYTYQSLVGMKSKTDSRGVTEYYEYDGMQRLKAILDHLKYVNRSFIYHYRSN</sequence>
<dbReference type="EMBL" id="JBHUPE010000004">
    <property type="protein sequence ID" value="MFD2904451.1"/>
    <property type="molecule type" value="Genomic_DNA"/>
</dbReference>
<organism evidence="1 2">
    <name type="scientific">Sphingobacterium anhuiense</name>
    <dbReference type="NCBI Taxonomy" id="493780"/>
    <lineage>
        <taxon>Bacteria</taxon>
        <taxon>Pseudomonadati</taxon>
        <taxon>Bacteroidota</taxon>
        <taxon>Sphingobacteriia</taxon>
        <taxon>Sphingobacteriales</taxon>
        <taxon>Sphingobacteriaceae</taxon>
        <taxon>Sphingobacterium</taxon>
    </lineage>
</organism>
<dbReference type="RefSeq" id="WP_380920441.1">
    <property type="nucleotide sequence ID" value="NZ_JBHUPE010000004.1"/>
</dbReference>
<evidence type="ECO:0008006" key="3">
    <source>
        <dbReference type="Google" id="ProtNLM"/>
    </source>
</evidence>
<reference evidence="2" key="1">
    <citation type="journal article" date="2019" name="Int. J. Syst. Evol. Microbiol.">
        <title>The Global Catalogue of Microorganisms (GCM) 10K type strain sequencing project: providing services to taxonomists for standard genome sequencing and annotation.</title>
        <authorList>
            <consortium name="The Broad Institute Genomics Platform"/>
            <consortium name="The Broad Institute Genome Sequencing Center for Infectious Disease"/>
            <person name="Wu L."/>
            <person name="Ma J."/>
        </authorList>
    </citation>
    <scope>NUCLEOTIDE SEQUENCE [LARGE SCALE GENOMIC DNA]</scope>
    <source>
        <strain evidence="2">KCTC 22209</strain>
    </source>
</reference>
<evidence type="ECO:0000313" key="2">
    <source>
        <dbReference type="Proteomes" id="UP001597509"/>
    </source>
</evidence>
<comment type="caution">
    <text evidence="1">The sequence shown here is derived from an EMBL/GenBank/DDBJ whole genome shotgun (WGS) entry which is preliminary data.</text>
</comment>
<accession>A0ABW5YW19</accession>